<gene>
    <name evidence="2" type="ORF">PS723_04269</name>
</gene>
<keyword evidence="1" id="KW-0812">Transmembrane</keyword>
<name>A0A5E7E543_PSEFL</name>
<evidence type="ECO:0000256" key="1">
    <source>
        <dbReference type="SAM" id="Phobius"/>
    </source>
</evidence>
<keyword evidence="1" id="KW-1133">Transmembrane helix</keyword>
<evidence type="ECO:0000313" key="2">
    <source>
        <dbReference type="EMBL" id="VVO21790.1"/>
    </source>
</evidence>
<sequence>MDQGLIDDIISTSFGGAAAGLALYGMQVLFTWIGVKRDARRVHAWMTKERVAGGDKYRSTRAIASHNNLTEDRARFVCSRDERIKLSVGDDPDKWSLEGRGRKSGF</sequence>
<keyword evidence="1" id="KW-0472">Membrane</keyword>
<dbReference type="RefSeq" id="WP_150805595.1">
    <property type="nucleotide sequence ID" value="NZ_CABVHY010000023.1"/>
</dbReference>
<accession>A0A5E7E543</accession>
<evidence type="ECO:0000313" key="3">
    <source>
        <dbReference type="Proteomes" id="UP000379480"/>
    </source>
</evidence>
<reference evidence="2 3" key="1">
    <citation type="submission" date="2019-09" db="EMBL/GenBank/DDBJ databases">
        <authorList>
            <person name="Chandra G."/>
            <person name="Truman W A."/>
        </authorList>
    </citation>
    <scope>NUCLEOTIDE SEQUENCE [LARGE SCALE GENOMIC DNA]</scope>
    <source>
        <strain evidence="2">PS723</strain>
    </source>
</reference>
<dbReference type="AlphaFoldDB" id="A0A5E7E543"/>
<feature type="transmembrane region" description="Helical" evidence="1">
    <location>
        <begin position="12"/>
        <end position="35"/>
    </location>
</feature>
<organism evidence="2 3">
    <name type="scientific">Pseudomonas fluorescens</name>
    <dbReference type="NCBI Taxonomy" id="294"/>
    <lineage>
        <taxon>Bacteria</taxon>
        <taxon>Pseudomonadati</taxon>
        <taxon>Pseudomonadota</taxon>
        <taxon>Gammaproteobacteria</taxon>
        <taxon>Pseudomonadales</taxon>
        <taxon>Pseudomonadaceae</taxon>
        <taxon>Pseudomonas</taxon>
    </lineage>
</organism>
<dbReference type="Proteomes" id="UP000379480">
    <property type="component" value="Unassembled WGS sequence"/>
</dbReference>
<protein>
    <submittedName>
        <fullName evidence="2">Uncharacterized protein</fullName>
    </submittedName>
</protein>
<proteinExistence type="predicted"/>
<dbReference type="EMBL" id="CABVHY010000023">
    <property type="protein sequence ID" value="VVO21790.1"/>
    <property type="molecule type" value="Genomic_DNA"/>
</dbReference>
<dbReference type="OrthoDB" id="7062389at2"/>